<protein>
    <recommendedName>
        <fullName evidence="4">DUF3566 domain-containing protein</fullName>
    </recommendedName>
</protein>
<keyword evidence="1" id="KW-0812">Transmembrane</keyword>
<organism evidence="2 3">
    <name type="scientific">Marine Group III euryarchaeote CG-Epi2</name>
    <dbReference type="NCBI Taxonomy" id="1888996"/>
    <lineage>
        <taxon>Archaea</taxon>
        <taxon>Methanobacteriati</taxon>
        <taxon>Thermoplasmatota</taxon>
        <taxon>Thermoplasmata</taxon>
        <taxon>Candidatus Thermoprofundales</taxon>
    </lineage>
</organism>
<feature type="transmembrane region" description="Helical" evidence="1">
    <location>
        <begin position="49"/>
        <end position="75"/>
    </location>
</feature>
<sequence>MRVQVSRISIYQNAKFLAVIYMPIGLIYSLIGIVFLLRGGDYFRLTGFIFLLSPIWISGLIFIIHVIMATIYNFIASKIGGVEFELTELPENEEVPKDNFGD</sequence>
<name>A0A1J5TLQ7_9ARCH</name>
<accession>A0A1J5TLQ7</accession>
<evidence type="ECO:0000313" key="3">
    <source>
        <dbReference type="Proteomes" id="UP000183615"/>
    </source>
</evidence>
<feature type="transmembrane region" description="Helical" evidence="1">
    <location>
        <begin position="16"/>
        <end position="37"/>
    </location>
</feature>
<dbReference type="EMBL" id="MIYZ01000031">
    <property type="protein sequence ID" value="OIR21881.1"/>
    <property type="molecule type" value="Genomic_DNA"/>
</dbReference>
<keyword evidence="1" id="KW-0472">Membrane</keyword>
<reference evidence="2 3" key="1">
    <citation type="submission" date="2016-08" db="EMBL/GenBank/DDBJ databases">
        <title>New Insights into Marine Group III Euryarchaeota, from dark to light.</title>
        <authorList>
            <person name="Haro-Moreno J.M."/>
            <person name="Rodriguez-Valera F."/>
            <person name="Lopez-Garcia P."/>
            <person name="Moreira D."/>
            <person name="Martin-Cuadrado A.B."/>
        </authorList>
    </citation>
    <scope>NUCLEOTIDE SEQUENCE [LARGE SCALE GENOMIC DNA]</scope>
    <source>
        <strain evidence="2">CG-Epi2</strain>
    </source>
</reference>
<gene>
    <name evidence="2" type="ORF">BET99_05610</name>
</gene>
<dbReference type="AlphaFoldDB" id="A0A1J5TLQ7"/>
<comment type="caution">
    <text evidence="2">The sequence shown here is derived from an EMBL/GenBank/DDBJ whole genome shotgun (WGS) entry which is preliminary data.</text>
</comment>
<dbReference type="Proteomes" id="UP000183615">
    <property type="component" value="Unassembled WGS sequence"/>
</dbReference>
<proteinExistence type="predicted"/>
<evidence type="ECO:0000313" key="2">
    <source>
        <dbReference type="EMBL" id="OIR21881.1"/>
    </source>
</evidence>
<evidence type="ECO:0000256" key="1">
    <source>
        <dbReference type="SAM" id="Phobius"/>
    </source>
</evidence>
<keyword evidence="1" id="KW-1133">Transmembrane helix</keyword>
<evidence type="ECO:0008006" key="4">
    <source>
        <dbReference type="Google" id="ProtNLM"/>
    </source>
</evidence>